<proteinExistence type="predicted"/>
<feature type="chain" id="PRO_5012358406" evidence="1">
    <location>
        <begin position="35"/>
        <end position="440"/>
    </location>
</feature>
<comment type="caution">
    <text evidence="2">The sequence shown here is derived from an EMBL/GenBank/DDBJ whole genome shotgun (WGS) entry which is preliminary data.</text>
</comment>
<evidence type="ECO:0000313" key="3">
    <source>
        <dbReference type="Proteomes" id="UP000218644"/>
    </source>
</evidence>
<protein>
    <submittedName>
        <fullName evidence="2">Uncharacterized protein</fullName>
    </submittedName>
</protein>
<dbReference type="RefSeq" id="WP_095556681.1">
    <property type="nucleotide sequence ID" value="NZ_NSJD01000005.1"/>
</dbReference>
<sequence length="440" mass="47645">MHAPAFTTANAASAAQAAWLIALIGLASAWPALAQGGGEGASDAQIMAQAIREAKAYQRGASGPMDAPPPSGQPLQPALLAPVFQSAAQARNQAGVTLRFTAQAPARFAGRRLALEKATRDQCYTDAPLRPGAACRSVTPEAMDRIVQGQQWYARNQASADEQQRIYKERSAQSDAPCQEWMAALPPDFTVLHIDQPARIGQGKRLQGIQLKGDDSGGGVVYHVQARINQPEKPVVLLLTSYYPAIWQISRSPQTRIAAVWASGYHRQYPIGTDEQVPVLTTSHDEPRCKSHRPQGLPPFASQAQKFSSNHTGEVLIGSPSARWISHGHIASLQKGSDELHSGQGGMAQLLQRGIVRQATEREYAANREQRGQRAYLRNQPDAPVQGHYRILQAMRFPSGMYGGYSAFFYVPEGVPLPEGDVGHNSIYLLPSGYCLGICP</sequence>
<feature type="signal peptide" evidence="1">
    <location>
        <begin position="1"/>
        <end position="34"/>
    </location>
</feature>
<evidence type="ECO:0000313" key="2">
    <source>
        <dbReference type="EMBL" id="PAT40532.1"/>
    </source>
</evidence>
<dbReference type="EMBL" id="NSJD01000005">
    <property type="protein sequence ID" value="PAT40532.1"/>
    <property type="molecule type" value="Genomic_DNA"/>
</dbReference>
<accession>A0A2A2AS63</accession>
<organism evidence="2 3">
    <name type="scientific">Vandammella animalimorsus</name>
    <dbReference type="NCBI Taxonomy" id="2029117"/>
    <lineage>
        <taxon>Bacteria</taxon>
        <taxon>Pseudomonadati</taxon>
        <taxon>Pseudomonadota</taxon>
        <taxon>Betaproteobacteria</taxon>
        <taxon>Burkholderiales</taxon>
        <taxon>Comamonadaceae</taxon>
        <taxon>Vandammella</taxon>
    </lineage>
</organism>
<name>A0A2A2AS63_9BURK</name>
<gene>
    <name evidence="2" type="ORF">CK623_05445</name>
</gene>
<evidence type="ECO:0000256" key="1">
    <source>
        <dbReference type="SAM" id="SignalP"/>
    </source>
</evidence>
<reference evidence="2 3" key="1">
    <citation type="submission" date="2017-08" db="EMBL/GenBank/DDBJ databases">
        <title>WGS of Clinical strains of the CDC Group NO-1 linked to zoonotic infections in humans.</title>
        <authorList>
            <person name="Bernier A.-M."/>
            <person name="Bernard K."/>
        </authorList>
    </citation>
    <scope>NUCLEOTIDE SEQUENCE [LARGE SCALE GENOMIC DNA]</scope>
    <source>
        <strain evidence="2 3">NML79-0751</strain>
    </source>
</reference>
<keyword evidence="1" id="KW-0732">Signal</keyword>
<dbReference type="AlphaFoldDB" id="A0A2A2AS63"/>
<dbReference type="Proteomes" id="UP000218644">
    <property type="component" value="Unassembled WGS sequence"/>
</dbReference>